<protein>
    <submittedName>
        <fullName evidence="1">Uncharacterized protein</fullName>
    </submittedName>
</protein>
<dbReference type="Proteomes" id="UP000784294">
    <property type="component" value="Unassembled WGS sequence"/>
</dbReference>
<sequence>MVGSHVHISSPKWLHFNAYSSPACHDVIQLFAAAVAAAAGASRLFRLIYSQKPSNLSESGRRDFHEWAHVGTALGVAVSRTSLRGGSKRASGKRLARSMRLQRSLVAAFRLVPVSQSRRVQTWLIISSSAVLVHLATPTILSPTCDEQVYCRECYSRGRQSMPRGPWAVRGHDNRDGIWSVTCSRLSPLQKHGSSWLSTGRDLFLSR</sequence>
<proteinExistence type="predicted"/>
<organism evidence="1 2">
    <name type="scientific">Protopolystoma xenopodis</name>
    <dbReference type="NCBI Taxonomy" id="117903"/>
    <lineage>
        <taxon>Eukaryota</taxon>
        <taxon>Metazoa</taxon>
        <taxon>Spiralia</taxon>
        <taxon>Lophotrochozoa</taxon>
        <taxon>Platyhelminthes</taxon>
        <taxon>Monogenea</taxon>
        <taxon>Polyopisthocotylea</taxon>
        <taxon>Polystomatidea</taxon>
        <taxon>Polystomatidae</taxon>
        <taxon>Protopolystoma</taxon>
    </lineage>
</organism>
<dbReference type="AlphaFoldDB" id="A0A448WUR3"/>
<reference evidence="1" key="1">
    <citation type="submission" date="2018-11" db="EMBL/GenBank/DDBJ databases">
        <authorList>
            <consortium name="Pathogen Informatics"/>
        </authorList>
    </citation>
    <scope>NUCLEOTIDE SEQUENCE</scope>
</reference>
<name>A0A448WUR3_9PLAT</name>
<keyword evidence="2" id="KW-1185">Reference proteome</keyword>
<dbReference type="EMBL" id="CAAALY010047875">
    <property type="protein sequence ID" value="VEL20759.1"/>
    <property type="molecule type" value="Genomic_DNA"/>
</dbReference>
<gene>
    <name evidence="1" type="ORF">PXEA_LOCUS14199</name>
</gene>
<comment type="caution">
    <text evidence="1">The sequence shown here is derived from an EMBL/GenBank/DDBJ whole genome shotgun (WGS) entry which is preliminary data.</text>
</comment>
<accession>A0A448WUR3</accession>
<evidence type="ECO:0000313" key="1">
    <source>
        <dbReference type="EMBL" id="VEL20759.1"/>
    </source>
</evidence>
<evidence type="ECO:0000313" key="2">
    <source>
        <dbReference type="Proteomes" id="UP000784294"/>
    </source>
</evidence>